<dbReference type="EMBL" id="JAQQWM010000006">
    <property type="protein sequence ID" value="KAK8060552.1"/>
    <property type="molecule type" value="Genomic_DNA"/>
</dbReference>
<feature type="region of interest" description="Disordered" evidence="1">
    <location>
        <begin position="52"/>
        <end position="102"/>
    </location>
</feature>
<evidence type="ECO:0000313" key="2">
    <source>
        <dbReference type="EMBL" id="KAK8060552.1"/>
    </source>
</evidence>
<gene>
    <name evidence="2" type="ORF">PG996_010482</name>
</gene>
<keyword evidence="3" id="KW-1185">Reference proteome</keyword>
<accession>A0ABR1UNQ1</accession>
<sequence>MTRARAREDGKCTRCFAQPARAGLLSCEDCCEYQKKWRERTDYKKNVYKEKKDERLRKEGPALDNLQESGGNTRIEMQAEDDEMTVDDPESDEDDMLVDNDVSDRHNINRMAIDYIVD</sequence>
<feature type="compositionally biased region" description="Acidic residues" evidence="1">
    <location>
        <begin position="78"/>
        <end position="98"/>
    </location>
</feature>
<protein>
    <recommendedName>
        <fullName evidence="4">Stc1 domain-containing protein</fullName>
    </recommendedName>
</protein>
<evidence type="ECO:0000256" key="1">
    <source>
        <dbReference type="SAM" id="MobiDB-lite"/>
    </source>
</evidence>
<organism evidence="2 3">
    <name type="scientific">Apiospora saccharicola</name>
    <dbReference type="NCBI Taxonomy" id="335842"/>
    <lineage>
        <taxon>Eukaryota</taxon>
        <taxon>Fungi</taxon>
        <taxon>Dikarya</taxon>
        <taxon>Ascomycota</taxon>
        <taxon>Pezizomycotina</taxon>
        <taxon>Sordariomycetes</taxon>
        <taxon>Xylariomycetidae</taxon>
        <taxon>Amphisphaeriales</taxon>
        <taxon>Apiosporaceae</taxon>
        <taxon>Apiospora</taxon>
    </lineage>
</organism>
<name>A0ABR1UNQ1_9PEZI</name>
<reference evidence="2 3" key="1">
    <citation type="submission" date="2023-01" db="EMBL/GenBank/DDBJ databases">
        <title>Analysis of 21 Apiospora genomes using comparative genomics revels a genus with tremendous synthesis potential of carbohydrate active enzymes and secondary metabolites.</title>
        <authorList>
            <person name="Sorensen T."/>
        </authorList>
    </citation>
    <scope>NUCLEOTIDE SEQUENCE [LARGE SCALE GENOMIC DNA]</scope>
    <source>
        <strain evidence="2 3">CBS 83171</strain>
    </source>
</reference>
<proteinExistence type="predicted"/>
<dbReference type="Proteomes" id="UP001446871">
    <property type="component" value="Unassembled WGS sequence"/>
</dbReference>
<comment type="caution">
    <text evidence="2">The sequence shown here is derived from an EMBL/GenBank/DDBJ whole genome shotgun (WGS) entry which is preliminary data.</text>
</comment>
<feature type="compositionally biased region" description="Basic and acidic residues" evidence="1">
    <location>
        <begin position="52"/>
        <end position="61"/>
    </location>
</feature>
<evidence type="ECO:0008006" key="4">
    <source>
        <dbReference type="Google" id="ProtNLM"/>
    </source>
</evidence>
<evidence type="ECO:0000313" key="3">
    <source>
        <dbReference type="Proteomes" id="UP001446871"/>
    </source>
</evidence>